<organism evidence="2 3">
    <name type="scientific">Streptomyces roseoviridis</name>
    <dbReference type="NCBI Taxonomy" id="67361"/>
    <lineage>
        <taxon>Bacteria</taxon>
        <taxon>Bacillati</taxon>
        <taxon>Actinomycetota</taxon>
        <taxon>Actinomycetes</taxon>
        <taxon>Kitasatosporales</taxon>
        <taxon>Streptomycetaceae</taxon>
        <taxon>Streptomyces</taxon>
    </lineage>
</organism>
<accession>A0ABV5QTT0</accession>
<comment type="caution">
    <text evidence="2">The sequence shown here is derived from an EMBL/GenBank/DDBJ whole genome shotgun (WGS) entry which is preliminary data.</text>
</comment>
<keyword evidence="3" id="KW-1185">Reference proteome</keyword>
<protein>
    <submittedName>
        <fullName evidence="2">Uncharacterized protein</fullName>
    </submittedName>
</protein>
<reference evidence="2 3" key="1">
    <citation type="submission" date="2024-09" db="EMBL/GenBank/DDBJ databases">
        <authorList>
            <person name="Sun Q."/>
            <person name="Mori K."/>
        </authorList>
    </citation>
    <scope>NUCLEOTIDE SEQUENCE [LARGE SCALE GENOMIC DNA]</scope>
    <source>
        <strain evidence="2 3">JCM 4414</strain>
    </source>
</reference>
<feature type="region of interest" description="Disordered" evidence="1">
    <location>
        <begin position="107"/>
        <end position="133"/>
    </location>
</feature>
<evidence type="ECO:0000313" key="2">
    <source>
        <dbReference type="EMBL" id="MFB9556886.1"/>
    </source>
</evidence>
<sequence length="133" mass="14350">MPYPVSESLAERIEALYGWPRADLEAHAATTDRPTMLAALLDAFSTVELAEKNIEFQRERLLQLAAPGRDVGRSTPGHLLDCSRRIAEAVVIRDTQAQHATAVLQSLHRTPASASPPASPSPVPPTARAAHAR</sequence>
<evidence type="ECO:0000313" key="3">
    <source>
        <dbReference type="Proteomes" id="UP001589716"/>
    </source>
</evidence>
<name>A0ABV5QTT0_9ACTN</name>
<proteinExistence type="predicted"/>
<dbReference type="Proteomes" id="UP001589716">
    <property type="component" value="Unassembled WGS sequence"/>
</dbReference>
<gene>
    <name evidence="2" type="ORF">ACFFTP_22170</name>
</gene>
<dbReference type="EMBL" id="JBHMCT010000013">
    <property type="protein sequence ID" value="MFB9556886.1"/>
    <property type="molecule type" value="Genomic_DNA"/>
</dbReference>
<evidence type="ECO:0000256" key="1">
    <source>
        <dbReference type="SAM" id="MobiDB-lite"/>
    </source>
</evidence>
<dbReference type="RefSeq" id="WP_345484667.1">
    <property type="nucleotide sequence ID" value="NZ_BAAAWU010000001.1"/>
</dbReference>